<feature type="non-terminal residue" evidence="2">
    <location>
        <position position="1"/>
    </location>
</feature>
<evidence type="ECO:0000313" key="2">
    <source>
        <dbReference type="EMBL" id="CAG8691381.1"/>
    </source>
</evidence>
<evidence type="ECO:0000313" key="3">
    <source>
        <dbReference type="Proteomes" id="UP000789396"/>
    </source>
</evidence>
<dbReference type="Proteomes" id="UP000789396">
    <property type="component" value="Unassembled WGS sequence"/>
</dbReference>
<reference evidence="2" key="1">
    <citation type="submission" date="2021-06" db="EMBL/GenBank/DDBJ databases">
        <authorList>
            <person name="Kallberg Y."/>
            <person name="Tangrot J."/>
            <person name="Rosling A."/>
        </authorList>
    </citation>
    <scope>NUCLEOTIDE SEQUENCE</scope>
    <source>
        <strain evidence="2">IN212</strain>
    </source>
</reference>
<proteinExistence type="predicted"/>
<feature type="region of interest" description="Disordered" evidence="1">
    <location>
        <begin position="364"/>
        <end position="410"/>
    </location>
</feature>
<evidence type="ECO:0000256" key="1">
    <source>
        <dbReference type="SAM" id="MobiDB-lite"/>
    </source>
</evidence>
<sequence>VEFLPNFSHIEYILVAHIMNPIQTKESGEDSISLRNEHVQFFFENNLAEKELSSISSPYKSEIIEVSDKDSSDGENEKSALKIYHINGNMSKSTSIITLTTVINSHNHLMPPAPSITISNYHKLGEDMLEFIDLCVIHAIDNYNHTRLVATALLEDETEESFTWALNIINKCTGNLSPWSLKSNYTVAAGYIKCQLEPSKMKWPICYINNQFTTEVNSTQRVESFNRKIHDSIRANSSLMTLIKKIQDLLNQESQYTSVEEYKRQIPIVGLATIPKTFFNSLNSIVNEYLTELASIHVHKQMQECFFYDAYKLNLSDWNTIEKKVIDVAINSNSYDKLIGLCQQFLTRKQLVLNKDNQSENIPITNPIVSARRRRPPDRVKSSVEVQDSNAKKHRGLSNTNTNIQPPDNR</sequence>
<dbReference type="AlphaFoldDB" id="A0A9N9ERB3"/>
<name>A0A9N9ERB3_9GLOM</name>
<protein>
    <submittedName>
        <fullName evidence="2">1098_t:CDS:1</fullName>
    </submittedName>
</protein>
<feature type="non-terminal residue" evidence="2">
    <location>
        <position position="410"/>
    </location>
</feature>
<feature type="compositionally biased region" description="Polar residues" evidence="1">
    <location>
        <begin position="397"/>
        <end position="410"/>
    </location>
</feature>
<organism evidence="2 3">
    <name type="scientific">Racocetra fulgida</name>
    <dbReference type="NCBI Taxonomy" id="60492"/>
    <lineage>
        <taxon>Eukaryota</taxon>
        <taxon>Fungi</taxon>
        <taxon>Fungi incertae sedis</taxon>
        <taxon>Mucoromycota</taxon>
        <taxon>Glomeromycotina</taxon>
        <taxon>Glomeromycetes</taxon>
        <taxon>Diversisporales</taxon>
        <taxon>Gigasporaceae</taxon>
        <taxon>Racocetra</taxon>
    </lineage>
</organism>
<accession>A0A9N9ERB3</accession>
<gene>
    <name evidence="2" type="ORF">RFULGI_LOCUS10015</name>
</gene>
<keyword evidence="3" id="KW-1185">Reference proteome</keyword>
<comment type="caution">
    <text evidence="2">The sequence shown here is derived from an EMBL/GenBank/DDBJ whole genome shotgun (WGS) entry which is preliminary data.</text>
</comment>
<dbReference type="OrthoDB" id="2412233at2759"/>
<dbReference type="EMBL" id="CAJVPZ010018960">
    <property type="protein sequence ID" value="CAG8691381.1"/>
    <property type="molecule type" value="Genomic_DNA"/>
</dbReference>